<feature type="region of interest" description="Disordered" evidence="7">
    <location>
        <begin position="462"/>
        <end position="519"/>
    </location>
</feature>
<feature type="domain" description="AAA+ ATPase" evidence="9">
    <location>
        <begin position="241"/>
        <end position="397"/>
    </location>
</feature>
<dbReference type="SMART" id="SM00382">
    <property type="entry name" value="AAA"/>
    <property type="match status" value="1"/>
</dbReference>
<dbReference type="InterPro" id="IPR027417">
    <property type="entry name" value="P-loop_NTPase"/>
</dbReference>
<evidence type="ECO:0000313" key="11">
    <source>
        <dbReference type="Proteomes" id="UP001174677"/>
    </source>
</evidence>
<sequence length="519" mass="59957">MSIVEMWTQLGSAIAGLMFVWAMYDRYFPYQLRGYVERYSHKLVALVFPYFQIIFDEYTGEDIKRSEVYAAIQSYLSANSSMRAKRLKADVVKDSQSVLLTMDDHEEITDDFNGIKAWWTSIKNNPNKQSFSFYPELDERRYFKLTVHRRYREIIIKSYINHVIKEGKAVAVKNRQKKLYTNNPSKNWHRWRATKWSHVAFEHPASFDTLAMATKEKEGIKNDLIKFSKGKNYYDKIGKPWKRGYLLYGPPGTGKSTMIAAMANFLNYDIYDLELTTVKDNSELRKLLIETKSKSIIVIEDIDCSLDLTGQRKPKKEEDEDEEGKDPISKKKKEEEAESKKSSEVTLSGLLNFIDGIWSACGGERIIVFTTNYVEKLDPALIRRGRMDKHIEMSYCCFEAFKVLAQNYLDIESHELFGKIQNLLEETKMTPADVAENLMPKSEEEDEETCLKKLIAALEEAKEEEARKKSEEEAAKLKAEQEKEKAPKEDGKEKDNGKIKENDFNSNGNCKSTVPSGDN</sequence>
<evidence type="ECO:0000256" key="5">
    <source>
        <dbReference type="ARBA" id="ARBA00049360"/>
    </source>
</evidence>
<dbReference type="CDD" id="cd19510">
    <property type="entry name" value="RecA-like_BCS1"/>
    <property type="match status" value="1"/>
</dbReference>
<dbReference type="PROSITE" id="PS00674">
    <property type="entry name" value="AAA"/>
    <property type="match status" value="1"/>
</dbReference>
<dbReference type="EMBL" id="JARPOI010000018">
    <property type="protein sequence ID" value="KAJ9135202.1"/>
    <property type="molecule type" value="Genomic_DNA"/>
</dbReference>
<dbReference type="Pfam" id="PF00004">
    <property type="entry name" value="AAA"/>
    <property type="match status" value="1"/>
</dbReference>
<comment type="caution">
    <text evidence="10">The sequence shown here is derived from an EMBL/GenBank/DDBJ whole genome shotgun (WGS) entry which is preliminary data.</text>
</comment>
<feature type="compositionally biased region" description="Polar residues" evidence="7">
    <location>
        <begin position="504"/>
        <end position="519"/>
    </location>
</feature>
<gene>
    <name evidence="10" type="ORF">P3X46_032411</name>
</gene>
<feature type="compositionally biased region" description="Basic and acidic residues" evidence="7">
    <location>
        <begin position="464"/>
        <end position="503"/>
    </location>
</feature>
<evidence type="ECO:0000256" key="2">
    <source>
        <dbReference type="ARBA" id="ARBA00007448"/>
    </source>
</evidence>
<dbReference type="InterPro" id="IPR003593">
    <property type="entry name" value="AAA+_ATPase"/>
</dbReference>
<feature type="transmembrane region" description="Helical" evidence="8">
    <location>
        <begin position="6"/>
        <end position="24"/>
    </location>
</feature>
<evidence type="ECO:0000256" key="7">
    <source>
        <dbReference type="SAM" id="MobiDB-lite"/>
    </source>
</evidence>
<dbReference type="InterPro" id="IPR003960">
    <property type="entry name" value="ATPase_AAA_CS"/>
</dbReference>
<keyword evidence="6" id="KW-0067">ATP-binding</keyword>
<name>A0ABQ9KD81_HEVBR</name>
<feature type="region of interest" description="Disordered" evidence="7">
    <location>
        <begin position="312"/>
        <end position="341"/>
    </location>
</feature>
<comment type="cofactor">
    <cofactor evidence="1">
        <name>Mg(2+)</name>
        <dbReference type="ChEBI" id="CHEBI:18420"/>
    </cofactor>
</comment>
<organism evidence="10 11">
    <name type="scientific">Hevea brasiliensis</name>
    <name type="common">Para rubber tree</name>
    <name type="synonym">Siphonia brasiliensis</name>
    <dbReference type="NCBI Taxonomy" id="3981"/>
    <lineage>
        <taxon>Eukaryota</taxon>
        <taxon>Viridiplantae</taxon>
        <taxon>Streptophyta</taxon>
        <taxon>Embryophyta</taxon>
        <taxon>Tracheophyta</taxon>
        <taxon>Spermatophyta</taxon>
        <taxon>Magnoliopsida</taxon>
        <taxon>eudicotyledons</taxon>
        <taxon>Gunneridae</taxon>
        <taxon>Pentapetalae</taxon>
        <taxon>rosids</taxon>
        <taxon>fabids</taxon>
        <taxon>Malpighiales</taxon>
        <taxon>Euphorbiaceae</taxon>
        <taxon>Crotonoideae</taxon>
        <taxon>Micrandreae</taxon>
        <taxon>Hevea</taxon>
    </lineage>
</organism>
<keyword evidence="11" id="KW-1185">Reference proteome</keyword>
<dbReference type="InterPro" id="IPR025753">
    <property type="entry name" value="AAA_N_dom"/>
</dbReference>
<dbReference type="Gene3D" id="3.40.50.300">
    <property type="entry name" value="P-loop containing nucleotide triphosphate hydrolases"/>
    <property type="match status" value="1"/>
</dbReference>
<accession>A0ABQ9KD81</accession>
<dbReference type="Pfam" id="PF25568">
    <property type="entry name" value="AAA_lid_At3g28540"/>
    <property type="match status" value="1"/>
</dbReference>
<keyword evidence="8" id="KW-1133">Transmembrane helix</keyword>
<evidence type="ECO:0000256" key="4">
    <source>
        <dbReference type="ARBA" id="ARBA00022842"/>
    </source>
</evidence>
<reference evidence="10 11" key="1">
    <citation type="journal article" date="2023" name="Plant Biotechnol. J.">
        <title>Chromosome-level wild Hevea brasiliensis genome provides new tools for genomic-assisted breeding and valuable loci to elevate rubber yield.</title>
        <authorList>
            <person name="Cheng H."/>
            <person name="Song X."/>
            <person name="Hu Y."/>
            <person name="Wu T."/>
            <person name="Yang Q."/>
            <person name="An Z."/>
            <person name="Feng S."/>
            <person name="Deng Z."/>
            <person name="Wu W."/>
            <person name="Zeng X."/>
            <person name="Tu M."/>
            <person name="Wang X."/>
            <person name="Huang H."/>
        </authorList>
    </citation>
    <scope>NUCLEOTIDE SEQUENCE [LARGE SCALE GENOMIC DNA]</scope>
    <source>
        <strain evidence="10">MT/VB/25A 57/8</strain>
    </source>
</reference>
<evidence type="ECO:0000259" key="9">
    <source>
        <dbReference type="SMART" id="SM00382"/>
    </source>
</evidence>
<keyword evidence="3" id="KW-0378">Hydrolase</keyword>
<keyword evidence="6" id="KW-0547">Nucleotide-binding</keyword>
<evidence type="ECO:0000313" key="10">
    <source>
        <dbReference type="EMBL" id="KAJ9135202.1"/>
    </source>
</evidence>
<dbReference type="InterPro" id="IPR058017">
    <property type="entry name" value="At3g28540-like_C"/>
</dbReference>
<comment type="similarity">
    <text evidence="2">Belongs to the AAA ATPase family. BCS1 subfamily.</text>
</comment>
<evidence type="ECO:0000256" key="6">
    <source>
        <dbReference type="RuleBase" id="RU003651"/>
    </source>
</evidence>
<dbReference type="SUPFAM" id="SSF52540">
    <property type="entry name" value="P-loop containing nucleoside triphosphate hydrolases"/>
    <property type="match status" value="1"/>
</dbReference>
<proteinExistence type="inferred from homology"/>
<keyword evidence="8" id="KW-0812">Transmembrane</keyword>
<dbReference type="InterPro" id="IPR050747">
    <property type="entry name" value="Mitochondrial_chaperone_BCS1"/>
</dbReference>
<comment type="catalytic activity">
    <reaction evidence="5">
        <text>ATP + H2O = ADP + phosphate + H(+)</text>
        <dbReference type="Rhea" id="RHEA:13065"/>
        <dbReference type="ChEBI" id="CHEBI:15377"/>
        <dbReference type="ChEBI" id="CHEBI:15378"/>
        <dbReference type="ChEBI" id="CHEBI:30616"/>
        <dbReference type="ChEBI" id="CHEBI:43474"/>
        <dbReference type="ChEBI" id="CHEBI:456216"/>
    </reaction>
</comment>
<dbReference type="Gene3D" id="6.10.280.40">
    <property type="match status" value="1"/>
</dbReference>
<dbReference type="Pfam" id="PF14363">
    <property type="entry name" value="AAA_assoc"/>
    <property type="match status" value="1"/>
</dbReference>
<dbReference type="Proteomes" id="UP001174677">
    <property type="component" value="Chromosome 18"/>
</dbReference>
<dbReference type="PANTHER" id="PTHR23070">
    <property type="entry name" value="BCS1 AAA-TYPE ATPASE"/>
    <property type="match status" value="1"/>
</dbReference>
<keyword evidence="8" id="KW-0472">Membrane</keyword>
<protein>
    <recommendedName>
        <fullName evidence="9">AAA+ ATPase domain-containing protein</fullName>
    </recommendedName>
</protein>
<dbReference type="InterPro" id="IPR003959">
    <property type="entry name" value="ATPase_AAA_core"/>
</dbReference>
<evidence type="ECO:0000256" key="3">
    <source>
        <dbReference type="ARBA" id="ARBA00022801"/>
    </source>
</evidence>
<evidence type="ECO:0000256" key="1">
    <source>
        <dbReference type="ARBA" id="ARBA00001946"/>
    </source>
</evidence>
<feature type="compositionally biased region" description="Basic and acidic residues" evidence="7">
    <location>
        <begin position="325"/>
        <end position="341"/>
    </location>
</feature>
<evidence type="ECO:0000256" key="8">
    <source>
        <dbReference type="SAM" id="Phobius"/>
    </source>
</evidence>
<keyword evidence="4" id="KW-0460">Magnesium</keyword>